<dbReference type="Gene3D" id="3.20.20.70">
    <property type="entry name" value="Aldolase class I"/>
    <property type="match status" value="1"/>
</dbReference>
<accession>A0A1I6QQS5</accession>
<evidence type="ECO:0000313" key="2">
    <source>
        <dbReference type="EMBL" id="SFS54729.1"/>
    </source>
</evidence>
<dbReference type="Pfam" id="PF02679">
    <property type="entry name" value="ComA"/>
    <property type="match status" value="1"/>
</dbReference>
<dbReference type="PANTHER" id="PTHR48413">
    <property type="match status" value="1"/>
</dbReference>
<dbReference type="PANTHER" id="PTHR48413:SF1">
    <property type="entry name" value="PROTEIN HEAT-STRESS-ASSOCIATED 32"/>
    <property type="match status" value="1"/>
</dbReference>
<dbReference type="EMBL" id="FPAA01000003">
    <property type="protein sequence ID" value="SFS54729.1"/>
    <property type="molecule type" value="Genomic_DNA"/>
</dbReference>
<gene>
    <name evidence="2" type="ORF">SAMN05444972_103319</name>
</gene>
<protein>
    <submittedName>
        <fullName evidence="2">Phosphosulfolactate synthase</fullName>
    </submittedName>
</protein>
<proteinExistence type="inferred from homology"/>
<dbReference type="InterPro" id="IPR036112">
    <property type="entry name" value="ComA_synth_sf"/>
</dbReference>
<dbReference type="InterPro" id="IPR003830">
    <property type="entry name" value="ComA_synth"/>
</dbReference>
<dbReference type="AlphaFoldDB" id="A0A1I6QQS5"/>
<sequence>MDSCMEISWNASLIDPTHSRQSKPRTTTGLTMVLDKGLGLTAFRDLLQLASAYVDFIKLGFGTTGITPVPILQKKIEIASQYHTYLYPGGTFFEVAYTQGKTSEYFYTLKRLGFDWVEISDGTVSIPESDRYTLIEEAQAHSLRVITEIGKKAKHSITPIHQLTHLFKQDRKHGAEFVIIEGRESGCDVGIYDDCGMMDTSYVHQVCSFIDHRYLWWECPQISQQIELLHLLGNDVNIGNVAVPDILSLESLRRGLRSDTLSTMTSLKKDPVL</sequence>
<reference evidence="3" key="1">
    <citation type="submission" date="2016-10" db="EMBL/GenBank/DDBJ databases">
        <authorList>
            <person name="Varghese N."/>
            <person name="Submissions S."/>
        </authorList>
    </citation>
    <scope>NUCLEOTIDE SEQUENCE [LARGE SCALE GENOMIC DNA]</scope>
    <source>
        <strain evidence="3">DSM 45789</strain>
    </source>
</reference>
<dbReference type="InterPro" id="IPR013785">
    <property type="entry name" value="Aldolase_TIM"/>
</dbReference>
<dbReference type="SUPFAM" id="SSF102110">
    <property type="entry name" value="(2r)-phospho-3-sulfolactate synthase ComA"/>
    <property type="match status" value="1"/>
</dbReference>
<dbReference type="Proteomes" id="UP000198660">
    <property type="component" value="Unassembled WGS sequence"/>
</dbReference>
<organism evidence="2 3">
    <name type="scientific">Marininema halotolerans</name>
    <dbReference type="NCBI Taxonomy" id="1155944"/>
    <lineage>
        <taxon>Bacteria</taxon>
        <taxon>Bacillati</taxon>
        <taxon>Bacillota</taxon>
        <taxon>Bacilli</taxon>
        <taxon>Bacillales</taxon>
        <taxon>Thermoactinomycetaceae</taxon>
        <taxon>Marininema</taxon>
    </lineage>
</organism>
<name>A0A1I6QQS5_9BACL</name>
<keyword evidence="3" id="KW-1185">Reference proteome</keyword>
<comment type="similarity">
    <text evidence="1">Belongs to the phosphosulfolactate synthase family.</text>
</comment>
<evidence type="ECO:0000313" key="3">
    <source>
        <dbReference type="Proteomes" id="UP000198660"/>
    </source>
</evidence>
<evidence type="ECO:0000256" key="1">
    <source>
        <dbReference type="ARBA" id="ARBA00010424"/>
    </source>
</evidence>